<accession>A0A850QEC4</accession>
<sequence length="130" mass="13967">MSVPVLTAVFHNWHCDHFGHVNVRHYAGVFDDAIFAFWTRMGAAKSGIVPVTATITTAFKSEVQAGDVVQIMASVTRIGGKSATITLTMQDPTGGIRATCEVVEVFFDMATRHSAPMPDAVRQALTEAAT</sequence>
<name>A0A850QEC4_9RHOB</name>
<proteinExistence type="predicted"/>
<dbReference type="InterPro" id="IPR029069">
    <property type="entry name" value="HotDog_dom_sf"/>
</dbReference>
<dbReference type="SUPFAM" id="SSF54637">
    <property type="entry name" value="Thioesterase/thiol ester dehydrase-isomerase"/>
    <property type="match status" value="1"/>
</dbReference>
<dbReference type="AlphaFoldDB" id="A0A850QEC4"/>
<dbReference type="Pfam" id="PF13279">
    <property type="entry name" value="4HBT_2"/>
    <property type="match status" value="1"/>
</dbReference>
<dbReference type="Proteomes" id="UP000592216">
    <property type="component" value="Unassembled WGS sequence"/>
</dbReference>
<evidence type="ECO:0000313" key="1">
    <source>
        <dbReference type="EMBL" id="NVO24765.1"/>
    </source>
</evidence>
<gene>
    <name evidence="1" type="ORF">HJ536_15475</name>
</gene>
<dbReference type="RefSeq" id="WP_177158400.1">
    <property type="nucleotide sequence ID" value="NZ_JABCJE010000008.1"/>
</dbReference>
<organism evidence="1 2">
    <name type="scientific">Donghicola mangrovi</name>
    <dbReference type="NCBI Taxonomy" id="2729614"/>
    <lineage>
        <taxon>Bacteria</taxon>
        <taxon>Pseudomonadati</taxon>
        <taxon>Pseudomonadota</taxon>
        <taxon>Alphaproteobacteria</taxon>
        <taxon>Rhodobacterales</taxon>
        <taxon>Roseobacteraceae</taxon>
        <taxon>Donghicola</taxon>
    </lineage>
</organism>
<evidence type="ECO:0000313" key="2">
    <source>
        <dbReference type="Proteomes" id="UP000592216"/>
    </source>
</evidence>
<dbReference type="Gene3D" id="3.10.129.10">
    <property type="entry name" value="Hotdog Thioesterase"/>
    <property type="match status" value="1"/>
</dbReference>
<protein>
    <submittedName>
        <fullName evidence="1">Thioesterase</fullName>
    </submittedName>
</protein>
<dbReference type="CDD" id="cd00586">
    <property type="entry name" value="4HBT"/>
    <property type="match status" value="1"/>
</dbReference>
<dbReference type="EMBL" id="JABCJE010000008">
    <property type="protein sequence ID" value="NVO24765.1"/>
    <property type="molecule type" value="Genomic_DNA"/>
</dbReference>
<reference evidence="1 2" key="1">
    <citation type="submission" date="2020-04" db="EMBL/GenBank/DDBJ databases">
        <title>Donghicola sp., a member of the Rhodobacteraceae family isolated from mangrove forest in Thailand.</title>
        <authorList>
            <person name="Charoenyingcharoen P."/>
            <person name="Yukphan P."/>
        </authorList>
    </citation>
    <scope>NUCLEOTIDE SEQUENCE [LARGE SCALE GENOMIC DNA]</scope>
    <source>
        <strain evidence="1 2">B5-SW-15</strain>
    </source>
</reference>
<comment type="caution">
    <text evidence="1">The sequence shown here is derived from an EMBL/GenBank/DDBJ whole genome shotgun (WGS) entry which is preliminary data.</text>
</comment>